<dbReference type="EMBL" id="LNIX01000006">
    <property type="protein sequence ID" value="OXA52417.1"/>
    <property type="molecule type" value="Genomic_DNA"/>
</dbReference>
<sequence>MATSRTVALIRVQGLVISSTINVLKRTFPLVAISYDHYEKRDLHLQSYNHTQDKGVGGLVSSYVRDWQQRSAIHSSGGLRQKGKNYYEVLGVGKKATVKEIKQAYYLLAKKYHPDTSKGDTEKKMFLDVSEAYEVLSDDNRRKEYDEWGQTSQDIRRNEYYAKGNAEGDPNFGKKTWHYNTNVDPEELFRRIFGEAMDEHNPFDQPLEFARSFYGYGAAEEIVMGLQFEEAALGGHKEAIFNVVERCPKCAGTRCELGTKPVTCATCDGTGMETISKGPFIMRNTCSECNGAKEVMHHPCGECEGEGKMVLRKKFPVPIPAGVNDGDAIRVDVGLKEITVNFRVAKSDYFRKDTVDIHTDAIISISQAILGGETTIKGLYENIIIEIAPGTSSHTVLKLNGRGIKLPGGSGYGDHYVHFRVHVPTGLSKTEKDVLVAFAASLDEEFVGTVAGVTAKEIAIWRKERKIKEIHDKAIALHDEPLKLSATWKKIATTKNIHIEWDCTAKKKRPKKPKN</sequence>
<dbReference type="InterPro" id="IPR051938">
    <property type="entry name" value="Apopto_cytoskel_mod"/>
</dbReference>
<dbReference type="InterPro" id="IPR001623">
    <property type="entry name" value="DnaJ_domain"/>
</dbReference>
<dbReference type="PRINTS" id="PR00625">
    <property type="entry name" value="JDOMAIN"/>
</dbReference>
<dbReference type="AlphaFoldDB" id="A0A226E650"/>
<feature type="domain" description="CR-type" evidence="8">
    <location>
        <begin position="234"/>
        <end position="312"/>
    </location>
</feature>
<dbReference type="PANTHER" id="PTHR44145:SF3">
    <property type="entry name" value="DNAJ HOMOLOG SUBFAMILY A MEMBER 3, MITOCHONDRIAL"/>
    <property type="match status" value="1"/>
</dbReference>
<dbReference type="Gene3D" id="1.10.287.110">
    <property type="entry name" value="DnaJ domain"/>
    <property type="match status" value="1"/>
</dbReference>
<dbReference type="GO" id="GO:0043066">
    <property type="term" value="P:negative regulation of apoptotic process"/>
    <property type="evidence" value="ECO:0007669"/>
    <property type="project" value="TreeGrafter"/>
</dbReference>
<dbReference type="GO" id="GO:0008270">
    <property type="term" value="F:zinc ion binding"/>
    <property type="evidence" value="ECO:0007669"/>
    <property type="project" value="UniProtKB-KW"/>
</dbReference>
<dbReference type="PANTHER" id="PTHR44145">
    <property type="entry name" value="DNAJ HOMOLOG SUBFAMILY A MEMBER 3, MITOCHONDRIAL"/>
    <property type="match status" value="1"/>
</dbReference>
<dbReference type="GO" id="GO:0051082">
    <property type="term" value="F:unfolded protein binding"/>
    <property type="evidence" value="ECO:0007669"/>
    <property type="project" value="InterPro"/>
</dbReference>
<proteinExistence type="inferred from homology"/>
<evidence type="ECO:0000256" key="3">
    <source>
        <dbReference type="ARBA" id="ARBA00022771"/>
    </source>
</evidence>
<comment type="caution">
    <text evidence="9">The sequence shown here is derived from an EMBL/GenBank/DDBJ whole genome shotgun (WGS) entry which is preliminary data.</text>
</comment>
<dbReference type="GO" id="GO:0005524">
    <property type="term" value="F:ATP binding"/>
    <property type="evidence" value="ECO:0007669"/>
    <property type="project" value="InterPro"/>
</dbReference>
<dbReference type="Gene3D" id="2.60.260.20">
    <property type="entry name" value="Urease metallochaperone UreE, N-terminal domain"/>
    <property type="match status" value="2"/>
</dbReference>
<dbReference type="SUPFAM" id="SSF49493">
    <property type="entry name" value="HSP40/DnaJ peptide-binding domain"/>
    <property type="match status" value="1"/>
</dbReference>
<dbReference type="InterPro" id="IPR036410">
    <property type="entry name" value="HSP_DnaJ_Cys-rich_dom_sf"/>
</dbReference>
<dbReference type="CDD" id="cd10747">
    <property type="entry name" value="DnaJ_C"/>
    <property type="match status" value="1"/>
</dbReference>
<dbReference type="GO" id="GO:0006457">
    <property type="term" value="P:protein folding"/>
    <property type="evidence" value="ECO:0007669"/>
    <property type="project" value="InterPro"/>
</dbReference>
<dbReference type="GO" id="GO:0007005">
    <property type="term" value="P:mitochondrion organization"/>
    <property type="evidence" value="ECO:0007669"/>
    <property type="project" value="TreeGrafter"/>
</dbReference>
<dbReference type="SMART" id="SM00271">
    <property type="entry name" value="DnaJ"/>
    <property type="match status" value="1"/>
</dbReference>
<dbReference type="SUPFAM" id="SSF57938">
    <property type="entry name" value="DnaJ/Hsp40 cysteine-rich domain"/>
    <property type="match status" value="1"/>
</dbReference>
<dbReference type="InterPro" id="IPR002939">
    <property type="entry name" value="DnaJ_C"/>
</dbReference>
<keyword evidence="10" id="KW-1185">Reference proteome</keyword>
<dbReference type="STRING" id="158441.A0A226E650"/>
<evidence type="ECO:0000256" key="2">
    <source>
        <dbReference type="ARBA" id="ARBA00022737"/>
    </source>
</evidence>
<evidence type="ECO:0000256" key="5">
    <source>
        <dbReference type="ARBA" id="ARBA00023186"/>
    </source>
</evidence>
<gene>
    <name evidence="9" type="ORF">Fcan01_12528</name>
</gene>
<dbReference type="PROSITE" id="PS50076">
    <property type="entry name" value="DNAJ_2"/>
    <property type="match status" value="1"/>
</dbReference>
<keyword evidence="3 6" id="KW-0863">Zinc-finger</keyword>
<evidence type="ECO:0000256" key="6">
    <source>
        <dbReference type="PROSITE-ProRule" id="PRU00546"/>
    </source>
</evidence>
<dbReference type="InterPro" id="IPR012724">
    <property type="entry name" value="DnaJ"/>
</dbReference>
<keyword evidence="2" id="KW-0677">Repeat</keyword>
<dbReference type="Gene3D" id="2.10.230.10">
    <property type="entry name" value="Heat shock protein DnaJ, cysteine-rich domain"/>
    <property type="match status" value="1"/>
</dbReference>
<dbReference type="Pfam" id="PF00226">
    <property type="entry name" value="DnaJ"/>
    <property type="match status" value="1"/>
</dbReference>
<dbReference type="CDD" id="cd06257">
    <property type="entry name" value="DnaJ"/>
    <property type="match status" value="1"/>
</dbReference>
<dbReference type="CDD" id="cd10719">
    <property type="entry name" value="DnaJ_zf"/>
    <property type="match status" value="1"/>
</dbReference>
<dbReference type="HAMAP" id="MF_01152">
    <property type="entry name" value="DnaJ"/>
    <property type="match status" value="1"/>
</dbReference>
<dbReference type="OrthoDB" id="10256793at2759"/>
<evidence type="ECO:0000259" key="7">
    <source>
        <dbReference type="PROSITE" id="PS50076"/>
    </source>
</evidence>
<evidence type="ECO:0000313" key="9">
    <source>
        <dbReference type="EMBL" id="OXA52417.1"/>
    </source>
</evidence>
<dbReference type="InterPro" id="IPR001305">
    <property type="entry name" value="HSP_DnaJ_Cys-rich_dom"/>
</dbReference>
<dbReference type="Pfam" id="PF01556">
    <property type="entry name" value="DnaJ_C"/>
    <property type="match status" value="1"/>
</dbReference>
<evidence type="ECO:0000259" key="8">
    <source>
        <dbReference type="PROSITE" id="PS51188"/>
    </source>
</evidence>
<feature type="zinc finger region" description="CR-type" evidence="6">
    <location>
        <begin position="234"/>
        <end position="312"/>
    </location>
</feature>
<keyword evidence="4 6" id="KW-0862">Zinc</keyword>
<dbReference type="Pfam" id="PF00684">
    <property type="entry name" value="DnaJ_CXXCXGXG"/>
    <property type="match status" value="1"/>
</dbReference>
<dbReference type="Proteomes" id="UP000198287">
    <property type="component" value="Unassembled WGS sequence"/>
</dbReference>
<feature type="domain" description="J" evidence="7">
    <location>
        <begin position="85"/>
        <end position="149"/>
    </location>
</feature>
<keyword evidence="5" id="KW-0143">Chaperone</keyword>
<dbReference type="SUPFAM" id="SSF46565">
    <property type="entry name" value="Chaperone J-domain"/>
    <property type="match status" value="1"/>
</dbReference>
<dbReference type="InterPro" id="IPR008971">
    <property type="entry name" value="HSP40/DnaJ_pept-bd"/>
</dbReference>
<protein>
    <submittedName>
        <fullName evidence="9">Protein tumorous imaginal discs, mitochondrial</fullName>
    </submittedName>
</protein>
<dbReference type="GO" id="GO:0031072">
    <property type="term" value="F:heat shock protein binding"/>
    <property type="evidence" value="ECO:0007669"/>
    <property type="project" value="InterPro"/>
</dbReference>
<dbReference type="GO" id="GO:0009408">
    <property type="term" value="P:response to heat"/>
    <property type="evidence" value="ECO:0007669"/>
    <property type="project" value="InterPro"/>
</dbReference>
<reference evidence="9 10" key="1">
    <citation type="submission" date="2015-12" db="EMBL/GenBank/DDBJ databases">
        <title>The genome of Folsomia candida.</title>
        <authorList>
            <person name="Faddeeva A."/>
            <person name="Derks M.F."/>
            <person name="Anvar Y."/>
            <person name="Smit S."/>
            <person name="Van Straalen N."/>
            <person name="Roelofs D."/>
        </authorList>
    </citation>
    <scope>NUCLEOTIDE SEQUENCE [LARGE SCALE GENOMIC DNA]</scope>
    <source>
        <strain evidence="9 10">VU population</strain>
        <tissue evidence="9">Whole body</tissue>
    </source>
</reference>
<keyword evidence="1 6" id="KW-0479">Metal-binding</keyword>
<dbReference type="OMA" id="QDLQYRM"/>
<dbReference type="FunFam" id="2.60.260.20:FF:000005">
    <property type="entry name" value="Chaperone protein dnaJ 1, mitochondrial"/>
    <property type="match status" value="1"/>
</dbReference>
<evidence type="ECO:0000256" key="1">
    <source>
        <dbReference type="ARBA" id="ARBA00022723"/>
    </source>
</evidence>
<dbReference type="InterPro" id="IPR036869">
    <property type="entry name" value="J_dom_sf"/>
</dbReference>
<evidence type="ECO:0000256" key="4">
    <source>
        <dbReference type="ARBA" id="ARBA00022833"/>
    </source>
</evidence>
<evidence type="ECO:0000313" key="10">
    <source>
        <dbReference type="Proteomes" id="UP000198287"/>
    </source>
</evidence>
<name>A0A226E650_FOLCA</name>
<dbReference type="GO" id="GO:0005739">
    <property type="term" value="C:mitochondrion"/>
    <property type="evidence" value="ECO:0007669"/>
    <property type="project" value="TreeGrafter"/>
</dbReference>
<dbReference type="PROSITE" id="PS51188">
    <property type="entry name" value="ZF_CR"/>
    <property type="match status" value="1"/>
</dbReference>
<accession>A0A226E650</accession>
<organism evidence="9 10">
    <name type="scientific">Folsomia candida</name>
    <name type="common">Springtail</name>
    <dbReference type="NCBI Taxonomy" id="158441"/>
    <lineage>
        <taxon>Eukaryota</taxon>
        <taxon>Metazoa</taxon>
        <taxon>Ecdysozoa</taxon>
        <taxon>Arthropoda</taxon>
        <taxon>Hexapoda</taxon>
        <taxon>Collembola</taxon>
        <taxon>Entomobryomorpha</taxon>
        <taxon>Isotomoidea</taxon>
        <taxon>Isotomidae</taxon>
        <taxon>Proisotominae</taxon>
        <taxon>Folsomia</taxon>
    </lineage>
</organism>